<keyword evidence="1" id="KW-1133">Transmembrane helix</keyword>
<sequence length="102" mass="10982">LFLTVVIVVIVVVVVVVVVVALCSLPLFLLKSVPHPLHPGREGSDRQKMNRAIFGGARGLVASGSAVPNTNQADITGGEELNCKITNLKAKRENKKYKEDSF</sequence>
<protein>
    <submittedName>
        <fullName evidence="2">Uncharacterized protein</fullName>
    </submittedName>
</protein>
<organism evidence="2">
    <name type="scientific">Gongylonema pulchrum</name>
    <dbReference type="NCBI Taxonomy" id="637853"/>
    <lineage>
        <taxon>Eukaryota</taxon>
        <taxon>Metazoa</taxon>
        <taxon>Ecdysozoa</taxon>
        <taxon>Nematoda</taxon>
        <taxon>Chromadorea</taxon>
        <taxon>Rhabditida</taxon>
        <taxon>Spirurina</taxon>
        <taxon>Spiruromorpha</taxon>
        <taxon>Spiruroidea</taxon>
        <taxon>Gongylonematidae</taxon>
        <taxon>Gongylonema</taxon>
    </lineage>
</organism>
<name>A0A183EKP6_9BILA</name>
<evidence type="ECO:0000313" key="2">
    <source>
        <dbReference type="WBParaSite" id="GPUH_0002156401-mRNA-1"/>
    </source>
</evidence>
<proteinExistence type="predicted"/>
<feature type="transmembrane region" description="Helical" evidence="1">
    <location>
        <begin position="6"/>
        <end position="30"/>
    </location>
</feature>
<reference evidence="2" key="1">
    <citation type="submission" date="2016-06" db="UniProtKB">
        <authorList>
            <consortium name="WormBaseParasite"/>
        </authorList>
    </citation>
    <scope>IDENTIFICATION</scope>
</reference>
<accession>A0A183EKP6</accession>
<dbReference type="AlphaFoldDB" id="A0A183EKP6"/>
<keyword evidence="1" id="KW-0812">Transmembrane</keyword>
<keyword evidence="1" id="KW-0472">Membrane</keyword>
<evidence type="ECO:0000256" key="1">
    <source>
        <dbReference type="SAM" id="Phobius"/>
    </source>
</evidence>
<dbReference type="WBParaSite" id="GPUH_0002156401-mRNA-1">
    <property type="protein sequence ID" value="GPUH_0002156401-mRNA-1"/>
    <property type="gene ID" value="GPUH_0002156401"/>
</dbReference>